<accession>A0A158R5I0</accession>
<reference evidence="4" key="1">
    <citation type="submission" date="2016-04" db="UniProtKB">
        <authorList>
            <consortium name="WormBaseParasite"/>
        </authorList>
    </citation>
    <scope>IDENTIFICATION</scope>
</reference>
<dbReference type="AlphaFoldDB" id="A0A158R5I0"/>
<dbReference type="InterPro" id="IPR012966">
    <property type="entry name" value="AHD"/>
</dbReference>
<dbReference type="GO" id="GO:0005826">
    <property type="term" value="C:actomyosin contractile ring"/>
    <property type="evidence" value="ECO:0007669"/>
    <property type="project" value="TreeGrafter"/>
</dbReference>
<dbReference type="GO" id="GO:0000281">
    <property type="term" value="P:mitotic cytokinesis"/>
    <property type="evidence" value="ECO:0007669"/>
    <property type="project" value="TreeGrafter"/>
</dbReference>
<dbReference type="WBParaSite" id="SMUV_0000688701-mRNA-1">
    <property type="protein sequence ID" value="SMUV_0000688701-mRNA-1"/>
    <property type="gene ID" value="SMUV_0000688701"/>
</dbReference>
<proteinExistence type="predicted"/>
<feature type="region of interest" description="Disordered" evidence="1">
    <location>
        <begin position="450"/>
        <end position="528"/>
    </location>
</feature>
<organism evidence="3 4">
    <name type="scientific">Syphacia muris</name>
    <dbReference type="NCBI Taxonomy" id="451379"/>
    <lineage>
        <taxon>Eukaryota</taxon>
        <taxon>Metazoa</taxon>
        <taxon>Ecdysozoa</taxon>
        <taxon>Nematoda</taxon>
        <taxon>Chromadorea</taxon>
        <taxon>Rhabditida</taxon>
        <taxon>Spirurina</taxon>
        <taxon>Oxyuridomorpha</taxon>
        <taxon>Oxyuroidea</taxon>
        <taxon>Oxyuridae</taxon>
        <taxon>Syphacia</taxon>
    </lineage>
</organism>
<keyword evidence="3" id="KW-1185">Reference proteome</keyword>
<sequence>MLVYCNGTSWTPCLQDLKNLVRRAQQLDFHLYAEKNALVECKKRRVMAEINNFSSIIVRNRSKKLKPSYSEGTPTISNRCLPSRARLGISHLSIPLAWNSDEHFGSKGDGRMYSMFVVLQTKTEIIDSRIVTMIDKTCTDVVFPDSFIFENQPSNFEIDLSLYSAKTSGNDMGHSLKQKLARSLSRKIGASFKSSLNNEDLYYDMQMACGDTFGGSSFRLLGKTVLRIGDAKPRTGIYDLQISPNAESFGPPLYGHICCRLVAQPNSVVLPISDGILSIRSIQDDRLYSNMQCRLQGGSLRCSFTSAKSEQTALRINLSQNSSVQSTNKPKCLMLSVDKNKSNHSYLIMADTEESVALWKHAFELQIMDCTYWKEFAVLSVKLTSESRTIESPSTYRTSGRRLYDEIQINGNLPNRSTGDFLANYSTCSPHRNIPEPSTIVSFSAANKLNQTAPSGRRRNRTPLQNLFKNSLPAPEVTNTPVRSQDSPTKSESFKENAVKSCRETVSEKPHRRGFQHSDSSVSQDSGRFKGLKKSWQRSFGALLNRKQCEISHF</sequence>
<dbReference type="PANTHER" id="PTHR21538">
    <property type="entry name" value="ANILLIN/RHOTEKIN RTKN"/>
    <property type="match status" value="1"/>
</dbReference>
<feature type="compositionally biased region" description="Polar residues" evidence="1">
    <location>
        <begin position="477"/>
        <end position="491"/>
    </location>
</feature>
<dbReference type="Proteomes" id="UP000046393">
    <property type="component" value="Unplaced"/>
</dbReference>
<evidence type="ECO:0000313" key="4">
    <source>
        <dbReference type="WBParaSite" id="SMUV_0000688701-mRNA-1"/>
    </source>
</evidence>
<feature type="domain" description="Anillin homology" evidence="2">
    <location>
        <begin position="84"/>
        <end position="228"/>
    </location>
</feature>
<dbReference type="STRING" id="451379.A0A158R5I0"/>
<dbReference type="PANTHER" id="PTHR21538:SF24">
    <property type="entry name" value="PH DOMAIN-CONTAINING PROTEIN"/>
    <property type="match status" value="1"/>
</dbReference>
<evidence type="ECO:0000313" key="3">
    <source>
        <dbReference type="Proteomes" id="UP000046393"/>
    </source>
</evidence>
<feature type="compositionally biased region" description="Basic and acidic residues" evidence="1">
    <location>
        <begin position="492"/>
        <end position="509"/>
    </location>
</feature>
<feature type="compositionally biased region" description="Polar residues" evidence="1">
    <location>
        <begin position="517"/>
        <end position="526"/>
    </location>
</feature>
<name>A0A158R5I0_9BILA</name>
<dbReference type="SUPFAM" id="SSF50729">
    <property type="entry name" value="PH domain-like"/>
    <property type="match status" value="1"/>
</dbReference>
<dbReference type="InterPro" id="IPR051364">
    <property type="entry name" value="Cytokinesis/Rho-signaling"/>
</dbReference>
<dbReference type="GO" id="GO:0031106">
    <property type="term" value="P:septin ring organization"/>
    <property type="evidence" value="ECO:0007669"/>
    <property type="project" value="TreeGrafter"/>
</dbReference>
<evidence type="ECO:0000256" key="1">
    <source>
        <dbReference type="SAM" id="MobiDB-lite"/>
    </source>
</evidence>
<dbReference type="Pfam" id="PF08174">
    <property type="entry name" value="Anillin"/>
    <property type="match status" value="1"/>
</dbReference>
<dbReference type="GO" id="GO:0000915">
    <property type="term" value="P:actomyosin contractile ring assembly"/>
    <property type="evidence" value="ECO:0007669"/>
    <property type="project" value="TreeGrafter"/>
</dbReference>
<evidence type="ECO:0000259" key="2">
    <source>
        <dbReference type="Pfam" id="PF08174"/>
    </source>
</evidence>
<protein>
    <submittedName>
        <fullName evidence="4">Anillin domain-containing protein</fullName>
    </submittedName>
</protein>